<protein>
    <submittedName>
        <fullName evidence="2">Aldo/keto reductase</fullName>
    </submittedName>
</protein>
<dbReference type="PANTHER" id="PTHR43638:SF3">
    <property type="entry name" value="ALDEHYDE REDUCTASE"/>
    <property type="match status" value="1"/>
</dbReference>
<evidence type="ECO:0000313" key="3">
    <source>
        <dbReference type="Proteomes" id="UP000763641"/>
    </source>
</evidence>
<feature type="domain" description="NADP-dependent oxidoreductase" evidence="1">
    <location>
        <begin position="15"/>
        <end position="108"/>
    </location>
</feature>
<dbReference type="Proteomes" id="UP000763641">
    <property type="component" value="Unassembled WGS sequence"/>
</dbReference>
<evidence type="ECO:0000313" key="2">
    <source>
        <dbReference type="EMBL" id="MBM6575330.1"/>
    </source>
</evidence>
<comment type="caution">
    <text evidence="2">The sequence shown here is derived from an EMBL/GenBank/DDBJ whole genome shotgun (WGS) entry which is preliminary data.</text>
</comment>
<sequence length="117" mass="13038">MTTIALPNGTMVPALGQGTWNMAEDAYRHADEITALRTEINFGMTVIDSAKMYVDSECERLVGHAIARRRQDVFLVSKAYPQNASRARLPNACEASLRRLSTDRLDSICCTGAERFR</sequence>
<reference evidence="2 3" key="1">
    <citation type="submission" date="2020-12" db="EMBL/GenBank/DDBJ databases">
        <title>Sphingomonas sp.</title>
        <authorList>
            <person name="Kim M.K."/>
        </authorList>
    </citation>
    <scope>NUCLEOTIDE SEQUENCE [LARGE SCALE GENOMIC DNA]</scope>
    <source>
        <strain evidence="2 3">BT552</strain>
    </source>
</reference>
<accession>A0ABS2D324</accession>
<evidence type="ECO:0000259" key="1">
    <source>
        <dbReference type="Pfam" id="PF00248"/>
    </source>
</evidence>
<keyword evidence="3" id="KW-1185">Reference proteome</keyword>
<gene>
    <name evidence="2" type="ORF">ILT43_03030</name>
</gene>
<dbReference type="RefSeq" id="WP_204194124.1">
    <property type="nucleotide sequence ID" value="NZ_JAFEMC010000001.1"/>
</dbReference>
<dbReference type="InterPro" id="IPR023210">
    <property type="entry name" value="NADP_OxRdtase_dom"/>
</dbReference>
<dbReference type="EMBL" id="JAFEMC010000001">
    <property type="protein sequence ID" value="MBM6575330.1"/>
    <property type="molecule type" value="Genomic_DNA"/>
</dbReference>
<dbReference type="PANTHER" id="PTHR43638">
    <property type="entry name" value="OXIDOREDUCTASE, ALDO/KETO REDUCTASE FAMILY PROTEIN"/>
    <property type="match status" value="1"/>
</dbReference>
<proteinExistence type="predicted"/>
<dbReference type="SUPFAM" id="SSF51430">
    <property type="entry name" value="NAD(P)-linked oxidoreductase"/>
    <property type="match status" value="1"/>
</dbReference>
<dbReference type="InterPro" id="IPR036812">
    <property type="entry name" value="NAD(P)_OxRdtase_dom_sf"/>
</dbReference>
<dbReference type="Gene3D" id="3.20.20.100">
    <property type="entry name" value="NADP-dependent oxidoreductase domain"/>
    <property type="match status" value="1"/>
</dbReference>
<name>A0ABS2D324_9SPHN</name>
<dbReference type="Pfam" id="PF00248">
    <property type="entry name" value="Aldo_ket_red"/>
    <property type="match status" value="1"/>
</dbReference>
<organism evidence="2 3">
    <name type="scientific">Sphingomonas longa</name>
    <dbReference type="NCBI Taxonomy" id="2778730"/>
    <lineage>
        <taxon>Bacteria</taxon>
        <taxon>Pseudomonadati</taxon>
        <taxon>Pseudomonadota</taxon>
        <taxon>Alphaproteobacteria</taxon>
        <taxon>Sphingomonadales</taxon>
        <taxon>Sphingomonadaceae</taxon>
        <taxon>Sphingomonas</taxon>
    </lineage>
</organism>